<keyword evidence="4" id="KW-0812">Transmembrane</keyword>
<evidence type="ECO:0000256" key="5">
    <source>
        <dbReference type="SAM" id="SignalP"/>
    </source>
</evidence>
<dbReference type="Proteomes" id="UP000000437">
    <property type="component" value="Chromosome 2"/>
</dbReference>
<keyword evidence="4" id="KW-1133">Transmembrane helix</keyword>
<keyword evidence="4" id="KW-0472">Membrane</keyword>
<organism evidence="6 7">
    <name type="scientific">Danio rerio</name>
    <name type="common">Zebrafish</name>
    <name type="synonym">Brachydanio rerio</name>
    <dbReference type="NCBI Taxonomy" id="7955"/>
    <lineage>
        <taxon>Eukaryota</taxon>
        <taxon>Metazoa</taxon>
        <taxon>Chordata</taxon>
        <taxon>Craniata</taxon>
        <taxon>Vertebrata</taxon>
        <taxon>Euteleostomi</taxon>
        <taxon>Actinopterygii</taxon>
        <taxon>Neopterygii</taxon>
        <taxon>Teleostei</taxon>
        <taxon>Ostariophysi</taxon>
        <taxon>Cypriniformes</taxon>
        <taxon>Danionidae</taxon>
        <taxon>Danioninae</taxon>
        <taxon>Danio</taxon>
    </lineage>
</organism>
<evidence type="ECO:0000313" key="8">
    <source>
        <dbReference type="ZFIN" id="ZDB-GENE-131121-432"/>
    </source>
</evidence>
<feature type="chain" id="PRO_5035445246" evidence="5">
    <location>
        <begin position="18"/>
        <end position="838"/>
    </location>
</feature>
<dbReference type="AGR" id="ZFIN:ZDB-GENE-131121-432"/>
<keyword evidence="2" id="KW-0677">Repeat</keyword>
<dbReference type="SUPFAM" id="SSF52058">
    <property type="entry name" value="L domain-like"/>
    <property type="match status" value="1"/>
</dbReference>
<evidence type="ECO:0000256" key="1">
    <source>
        <dbReference type="ARBA" id="ARBA00022614"/>
    </source>
</evidence>
<evidence type="ECO:0000313" key="6">
    <source>
        <dbReference type="Proteomes" id="UP000000437"/>
    </source>
</evidence>
<feature type="region of interest" description="Disordered" evidence="3">
    <location>
        <begin position="615"/>
        <end position="799"/>
    </location>
</feature>
<dbReference type="Pfam" id="PF13855">
    <property type="entry name" value="LRR_8"/>
    <property type="match status" value="3"/>
</dbReference>
<gene>
    <name evidence="7 8" type="primary">lrrc53</name>
</gene>
<keyword evidence="6" id="KW-1185">Reference proteome</keyword>
<evidence type="ECO:0000256" key="3">
    <source>
        <dbReference type="SAM" id="MobiDB-lite"/>
    </source>
</evidence>
<feature type="compositionally biased region" description="Basic residues" evidence="3">
    <location>
        <begin position="686"/>
        <end position="698"/>
    </location>
</feature>
<proteinExistence type="predicted"/>
<dbReference type="AlphaFoldDB" id="A0A8M9PK08"/>
<dbReference type="ZFIN" id="ZDB-GENE-131121-432">
    <property type="gene designation" value="lrrc53"/>
</dbReference>
<dbReference type="RefSeq" id="XP_021322571.1">
    <property type="nucleotide sequence ID" value="XM_021466896.3"/>
</dbReference>
<sequence>MISVCFLLMVTISQVDLALLCPSSCLVCSEDVTICQKLRSIIDAPGSTKALMLTDGLIDSVGSMVFSDLSNMSVLALSNNAISSITENAFQNLTFLTTLSLDHNHISNQALNSSTFSWLHRLETLQLSNNHLKDIDGSWFQSSIALKTLQLDGNLLTSLNSTTFAHADLRNLEILDLSDNLIVTLGRESFRRLPSLRRLDLSRNNLSSAPDAFSYLSWLSTLNLDLNRWSCSCELRELASFLNSFIQAPENVLYNGQKMACVNADNPSVQTVLQLTDANCVPPNSNITVEVVAKRSNTSQQYIRNVAIAVVFSFLGGVGITLGIIAIAYHKLSKKFKLMQEEHGASERITSSPEMAQWNFCEGKDTLSMSHALYNSNYKSHQPWDREDSPYGSDELENHFTCHKCSSTALTGGKPKRETVLQKTTENLQKNHMSEHLAHRQHNGNQQHSVLQQRIKDMHLKRQAERDSKSHLASQDFTSQRRGGPDDISAVRIQQLALSNHFSALQRGPFRPPNHIYNEETQANHSLLKHQASETTPRPIYQTISCLHCHQTYEYRQAQSNNHDFPFTNHSQNRGQMYDAMLYRDILGYEKRDADGCDESELGFKLASQRSVTFDLTMPEERTADRRNNQTSLQKSQRKSSAQKPHKSRGQTKKTLRVKLNLDPLRKNRVHPKSKSEDSKADDKKRKEKLRSKKKTCKKSKEDSVGNEETLNKRDAQMRVSKSVPEETEQNSTPAEGETQTSDAVFSSISEAQTPSVLTISPPDDASDAQPISNAALPVVESASGDMLDQSSSSDLTSSAAPLIQEYVSSSEGSFKIRLILPEKSSNRPQTALDKKIR</sequence>
<evidence type="ECO:0000256" key="4">
    <source>
        <dbReference type="SAM" id="Phobius"/>
    </source>
</evidence>
<feature type="compositionally biased region" description="Basic and acidic residues" evidence="3">
    <location>
        <begin position="461"/>
        <end position="470"/>
    </location>
</feature>
<dbReference type="CTD" id="105378803"/>
<dbReference type="InterPro" id="IPR003591">
    <property type="entry name" value="Leu-rich_rpt_typical-subtyp"/>
</dbReference>
<dbReference type="GO" id="GO:0005886">
    <property type="term" value="C:plasma membrane"/>
    <property type="evidence" value="ECO:0000318"/>
    <property type="project" value="GO_Central"/>
</dbReference>
<dbReference type="SMART" id="SM00369">
    <property type="entry name" value="LRR_TYP"/>
    <property type="match status" value="6"/>
</dbReference>
<name>A0A8M9PK08_DANRE</name>
<dbReference type="PANTHER" id="PTHR24366">
    <property type="entry name" value="IG(IMMUNOGLOBULIN) AND LRR(LEUCINE RICH REPEAT) DOMAINS"/>
    <property type="match status" value="1"/>
</dbReference>
<feature type="compositionally biased region" description="Polar residues" evidence="3">
    <location>
        <begin position="629"/>
        <end position="643"/>
    </location>
</feature>
<feature type="compositionally biased region" description="Low complexity" evidence="3">
    <location>
        <begin position="782"/>
        <end position="799"/>
    </location>
</feature>
<keyword evidence="5" id="KW-0732">Signal</keyword>
<dbReference type="InterPro" id="IPR001611">
    <property type="entry name" value="Leu-rich_rpt"/>
</dbReference>
<dbReference type="PROSITE" id="PS51450">
    <property type="entry name" value="LRR"/>
    <property type="match status" value="3"/>
</dbReference>
<dbReference type="PANTHER" id="PTHR24366:SF96">
    <property type="entry name" value="LEUCINE RICH REPEAT CONTAINING 53"/>
    <property type="match status" value="1"/>
</dbReference>
<feature type="region of interest" description="Disordered" evidence="3">
    <location>
        <begin position="461"/>
        <end position="486"/>
    </location>
</feature>
<feature type="compositionally biased region" description="Polar residues" evidence="3">
    <location>
        <begin position="471"/>
        <end position="481"/>
    </location>
</feature>
<dbReference type="KEGG" id="dre:101882576"/>
<reference evidence="7" key="1">
    <citation type="submission" date="2025-08" db="UniProtKB">
        <authorList>
            <consortium name="RefSeq"/>
        </authorList>
    </citation>
    <scope>IDENTIFICATION</scope>
    <source>
        <strain evidence="7">Tuebingen</strain>
        <tissue evidence="7">Fibroblasts and whole tissue</tissue>
    </source>
</reference>
<feature type="transmembrane region" description="Helical" evidence="4">
    <location>
        <begin position="306"/>
        <end position="329"/>
    </location>
</feature>
<feature type="compositionally biased region" description="Basic and acidic residues" evidence="3">
    <location>
        <begin position="699"/>
        <end position="717"/>
    </location>
</feature>
<feature type="compositionally biased region" description="Basic and acidic residues" evidence="3">
    <location>
        <begin position="619"/>
        <end position="628"/>
    </location>
</feature>
<feature type="compositionally biased region" description="Basic and acidic residues" evidence="3">
    <location>
        <begin position="674"/>
        <end position="685"/>
    </location>
</feature>
<feature type="compositionally biased region" description="Polar residues" evidence="3">
    <location>
        <begin position="730"/>
        <end position="759"/>
    </location>
</feature>
<feature type="signal peptide" evidence="5">
    <location>
        <begin position="1"/>
        <end position="17"/>
    </location>
</feature>
<feature type="compositionally biased region" description="Basic residues" evidence="3">
    <location>
        <begin position="644"/>
        <end position="657"/>
    </location>
</feature>
<accession>A0A8M9PK08</accession>
<dbReference type="OrthoDB" id="676979at2759"/>
<dbReference type="InterPro" id="IPR032675">
    <property type="entry name" value="LRR_dom_sf"/>
</dbReference>
<dbReference type="GeneID" id="101882576"/>
<keyword evidence="1" id="KW-0433">Leucine-rich repeat</keyword>
<dbReference type="Gene3D" id="3.80.10.10">
    <property type="entry name" value="Ribonuclease Inhibitor"/>
    <property type="match status" value="2"/>
</dbReference>
<protein>
    <submittedName>
        <fullName evidence="7">Leucine-rich repeat-containing protein 53 isoform X1</fullName>
    </submittedName>
</protein>
<evidence type="ECO:0000313" key="7">
    <source>
        <dbReference type="RefSeq" id="XP_021322571.1"/>
    </source>
</evidence>
<evidence type="ECO:0000256" key="2">
    <source>
        <dbReference type="ARBA" id="ARBA00022737"/>
    </source>
</evidence>